<accession>A0A921IP59</accession>
<dbReference type="AlphaFoldDB" id="A0A921IP59"/>
<evidence type="ECO:0000313" key="5">
    <source>
        <dbReference type="Proteomes" id="UP001168435"/>
    </source>
</evidence>
<dbReference type="Pfam" id="PF21699">
    <property type="entry name" value="TM1266-like"/>
    <property type="match status" value="1"/>
</dbReference>
<dbReference type="Proteomes" id="UP000746751">
    <property type="component" value="Unassembled WGS sequence"/>
</dbReference>
<dbReference type="InterPro" id="IPR045865">
    <property type="entry name" value="ACT-like_dom_sf"/>
</dbReference>
<name>A0A921IP59_9ACTN</name>
<gene>
    <name evidence="1" type="ORF">K8U80_03100</name>
    <name evidence="2" type="ORF">QVN30_02020</name>
    <name evidence="3" type="ORF">QVN40_06480</name>
</gene>
<protein>
    <submittedName>
        <fullName evidence="1">Iron-only hydrogenase system regulator</fullName>
    </submittedName>
</protein>
<evidence type="ECO:0000313" key="2">
    <source>
        <dbReference type="EMBL" id="MDN0063083.1"/>
    </source>
</evidence>
<dbReference type="NCBIfam" id="TIGR03959">
    <property type="entry name" value="hyd_TM1266"/>
    <property type="match status" value="1"/>
</dbReference>
<comment type="caution">
    <text evidence="1">The sequence shown here is derived from an EMBL/GenBank/DDBJ whole genome shotgun (WGS) entry which is preliminary data.</text>
</comment>
<proteinExistence type="predicted"/>
<keyword evidence="5" id="KW-1185">Reference proteome</keyword>
<dbReference type="Proteomes" id="UP001168505">
    <property type="component" value="Unassembled WGS sequence"/>
</dbReference>
<organism evidence="1 4">
    <name type="scientific">Collinsella ihumii</name>
    <dbReference type="NCBI Taxonomy" id="1720204"/>
    <lineage>
        <taxon>Bacteria</taxon>
        <taxon>Bacillati</taxon>
        <taxon>Actinomycetota</taxon>
        <taxon>Coriobacteriia</taxon>
        <taxon>Coriobacteriales</taxon>
        <taxon>Coriobacteriaceae</taxon>
        <taxon>Collinsella</taxon>
    </lineage>
</organism>
<reference evidence="1" key="2">
    <citation type="submission" date="2021-09" db="EMBL/GenBank/DDBJ databases">
        <authorList>
            <person name="Gilroy R."/>
        </authorList>
    </citation>
    <scope>NUCLEOTIDE SEQUENCE</scope>
    <source>
        <strain evidence="1">ChiGjej2B2-7701</strain>
    </source>
</reference>
<dbReference type="InterPro" id="IPR023860">
    <property type="entry name" value="FeFe-hyd_TM1266"/>
</dbReference>
<reference evidence="2" key="4">
    <citation type="submission" date="2024-05" db="EMBL/GenBank/DDBJ databases">
        <title>Identification and characterization of horizontal gene transfer across gut microbiota members of farm animals based on homology search.</title>
        <authorList>
            <person name="Schwarzerova J."/>
            <person name="Nykrynova M."/>
            <person name="Jureckova K."/>
            <person name="Cejkova D."/>
            <person name="Rychlik I."/>
        </authorList>
    </citation>
    <scope>NUCLEOTIDE SEQUENCE</scope>
    <source>
        <strain evidence="3">15_COKtk</strain>
        <strain evidence="2">176_SSukc20</strain>
    </source>
</reference>
<dbReference type="InterPro" id="IPR027271">
    <property type="entry name" value="Acetolactate_synth/TF_NikR_C"/>
</dbReference>
<dbReference type="EMBL" id="JAUEIR010000005">
    <property type="protein sequence ID" value="MDN0069350.1"/>
    <property type="molecule type" value="Genomic_DNA"/>
</dbReference>
<evidence type="ECO:0000313" key="3">
    <source>
        <dbReference type="EMBL" id="MDN0069350.1"/>
    </source>
</evidence>
<reference evidence="1" key="1">
    <citation type="journal article" date="2021" name="PeerJ">
        <title>Extensive microbial diversity within the chicken gut microbiome revealed by metagenomics and culture.</title>
        <authorList>
            <person name="Gilroy R."/>
            <person name="Ravi A."/>
            <person name="Getino M."/>
            <person name="Pursley I."/>
            <person name="Horton D.L."/>
            <person name="Alikhan N.F."/>
            <person name="Baker D."/>
            <person name="Gharbi K."/>
            <person name="Hall N."/>
            <person name="Watson M."/>
            <person name="Adriaenssens E.M."/>
            <person name="Foster-Nyarko E."/>
            <person name="Jarju S."/>
            <person name="Secka A."/>
            <person name="Antonio M."/>
            <person name="Oren A."/>
            <person name="Chaudhuri R.R."/>
            <person name="La Ragione R."/>
            <person name="Hildebrand F."/>
            <person name="Pallen M.J."/>
        </authorList>
    </citation>
    <scope>NUCLEOTIDE SEQUENCE</scope>
    <source>
        <strain evidence="1">ChiGjej2B2-7701</strain>
    </source>
</reference>
<dbReference type="Gene3D" id="3.30.70.1150">
    <property type="entry name" value="ACT-like. Chain A, domain 2"/>
    <property type="match status" value="1"/>
</dbReference>
<dbReference type="Proteomes" id="UP001168435">
    <property type="component" value="Unassembled WGS sequence"/>
</dbReference>
<dbReference type="RefSeq" id="WP_066831830.1">
    <property type="nucleotide sequence ID" value="NZ_CABKVW010000008.1"/>
</dbReference>
<evidence type="ECO:0000313" key="1">
    <source>
        <dbReference type="EMBL" id="HJG30366.1"/>
    </source>
</evidence>
<sequence length="92" mass="10009">MEKTRVAIMGIIVENMDAVEELNELLHEYRRYVIGRMGVPYRQRQVSVMSVALDAPQDKTSALAGKIGALPGVSVKTLYSNVVSEGDGADAE</sequence>
<dbReference type="EMBL" id="JAUEIQ010000001">
    <property type="protein sequence ID" value="MDN0063083.1"/>
    <property type="molecule type" value="Genomic_DNA"/>
</dbReference>
<dbReference type="SUPFAM" id="SSF55021">
    <property type="entry name" value="ACT-like"/>
    <property type="match status" value="1"/>
</dbReference>
<reference evidence="2" key="3">
    <citation type="submission" date="2023-06" db="EMBL/GenBank/DDBJ databases">
        <authorList>
            <person name="Zeman M."/>
            <person name="Kubasova T."/>
            <person name="Jahodarova E."/>
            <person name="Nykrynova M."/>
            <person name="Rychlik I."/>
        </authorList>
    </citation>
    <scope>NUCLEOTIDE SEQUENCE</scope>
    <source>
        <strain evidence="3">15_COKtk</strain>
        <strain evidence="2">176_SSukc20</strain>
    </source>
</reference>
<dbReference type="EMBL" id="DYVF01000022">
    <property type="protein sequence ID" value="HJG30366.1"/>
    <property type="molecule type" value="Genomic_DNA"/>
</dbReference>
<evidence type="ECO:0000313" key="4">
    <source>
        <dbReference type="Proteomes" id="UP000746751"/>
    </source>
</evidence>